<evidence type="ECO:0000313" key="2">
    <source>
        <dbReference type="EMBL" id="MFC4292613.1"/>
    </source>
</evidence>
<protein>
    <submittedName>
        <fullName evidence="2">Uncharacterized protein</fullName>
    </submittedName>
</protein>
<reference evidence="3" key="1">
    <citation type="journal article" date="2019" name="Int. J. Syst. Evol. Microbiol.">
        <title>The Global Catalogue of Microorganisms (GCM) 10K type strain sequencing project: providing services to taxonomists for standard genome sequencing and annotation.</title>
        <authorList>
            <consortium name="The Broad Institute Genomics Platform"/>
            <consortium name="The Broad Institute Genome Sequencing Center for Infectious Disease"/>
            <person name="Wu L."/>
            <person name="Ma J."/>
        </authorList>
    </citation>
    <scope>NUCLEOTIDE SEQUENCE [LARGE SCALE GENOMIC DNA]</scope>
    <source>
        <strain evidence="3">CECT 8531</strain>
    </source>
</reference>
<keyword evidence="3" id="KW-1185">Reference proteome</keyword>
<feature type="region of interest" description="Disordered" evidence="1">
    <location>
        <begin position="107"/>
        <end position="130"/>
    </location>
</feature>
<dbReference type="RefSeq" id="WP_381423453.1">
    <property type="nucleotide sequence ID" value="NZ_JBHSDH010000013.1"/>
</dbReference>
<accession>A0ABV8RH92</accession>
<gene>
    <name evidence="2" type="ORF">ACFOWX_09340</name>
</gene>
<name>A0ABV8RH92_9SPHN</name>
<dbReference type="Proteomes" id="UP001595887">
    <property type="component" value="Unassembled WGS sequence"/>
</dbReference>
<proteinExistence type="predicted"/>
<organism evidence="2 3">
    <name type="scientific">Sphingorhabdus arenilitoris</name>
    <dbReference type="NCBI Taxonomy" id="1490041"/>
    <lineage>
        <taxon>Bacteria</taxon>
        <taxon>Pseudomonadati</taxon>
        <taxon>Pseudomonadota</taxon>
        <taxon>Alphaproteobacteria</taxon>
        <taxon>Sphingomonadales</taxon>
        <taxon>Sphingomonadaceae</taxon>
        <taxon>Sphingorhabdus</taxon>
    </lineage>
</organism>
<dbReference type="EMBL" id="JBHSDH010000013">
    <property type="protein sequence ID" value="MFC4292613.1"/>
    <property type="molecule type" value="Genomic_DNA"/>
</dbReference>
<comment type="caution">
    <text evidence="2">The sequence shown here is derived from an EMBL/GenBank/DDBJ whole genome shotgun (WGS) entry which is preliminary data.</text>
</comment>
<evidence type="ECO:0000256" key="1">
    <source>
        <dbReference type="SAM" id="MobiDB-lite"/>
    </source>
</evidence>
<sequence length="130" mass="14282">MEMNFPHLKENNDMPSARQDFRALISKAISRQGTSPTAVMMFAKSRDRSAQPVNNCDDMTQRIRYFAAALHPNNAATGPYGAFFPHDQTENMGPAIYDQAVYQDGLGNGKGGPLETGLSEEQAIFPGQEN</sequence>
<evidence type="ECO:0000313" key="3">
    <source>
        <dbReference type="Proteomes" id="UP001595887"/>
    </source>
</evidence>